<dbReference type="AlphaFoldDB" id="A0A2Z3S1F5"/>
<accession>A0A2Z3S1F5</accession>
<reference evidence="3 4" key="1">
    <citation type="submission" date="2017-10" db="EMBL/GenBank/DDBJ databases">
        <title>Genome of an Actinobacterium that displays light-enhanced growth.</title>
        <authorList>
            <person name="Maresca J.A."/>
            <person name="Hempel P."/>
            <person name="Shevchenko O."/>
            <person name="Miller K.J."/>
            <person name="Hahn M.W."/>
        </authorList>
    </citation>
    <scope>NUCLEOTIDE SEQUENCE [LARGE SCALE GENOMIC DNA]</scope>
    <source>
        <strain evidence="3 4">MWH-Mo1</strain>
    </source>
</reference>
<organism evidence="3 4">
    <name type="scientific">Aurantimicrobium photophilum</name>
    <dbReference type="NCBI Taxonomy" id="1987356"/>
    <lineage>
        <taxon>Bacteria</taxon>
        <taxon>Bacillati</taxon>
        <taxon>Actinomycetota</taxon>
        <taxon>Actinomycetes</taxon>
        <taxon>Micrococcales</taxon>
        <taxon>Microbacteriaceae</taxon>
        <taxon>Aurantimicrobium</taxon>
    </lineage>
</organism>
<dbReference type="PANTHER" id="PTHR33393">
    <property type="entry name" value="POLYGLUTAMINE SYNTHESIS ACCESSORY PROTEIN RV0574C-RELATED"/>
    <property type="match status" value="1"/>
</dbReference>
<gene>
    <name evidence="3" type="ORF">AURMO_01459</name>
</gene>
<evidence type="ECO:0000313" key="4">
    <source>
        <dbReference type="Proteomes" id="UP000246894"/>
    </source>
</evidence>
<dbReference type="PANTHER" id="PTHR33393:SF13">
    <property type="entry name" value="PGA BIOSYNTHESIS PROTEIN CAPA"/>
    <property type="match status" value="1"/>
</dbReference>
<keyword evidence="4" id="KW-1185">Reference proteome</keyword>
<feature type="domain" description="Capsule synthesis protein CapA" evidence="2">
    <location>
        <begin position="78"/>
        <end position="324"/>
    </location>
</feature>
<dbReference type="SUPFAM" id="SSF56300">
    <property type="entry name" value="Metallo-dependent phosphatases"/>
    <property type="match status" value="1"/>
</dbReference>
<sequence length="417" mass="44880">MLLVPLKQTGVAVLCQNKDMKRGIIAGLLAISVGLTLGACAPEVPVAKPTVTKTVKPTPTPTAHPGIGPECPTDDCFTITATGDMLFHAGLWKPAVIPTDANGRNYDFMPLLQGQSAYLNKADIAMCHQETPFAQVGEAPTGYPIFNTPWELAVTTKAIGYDACTTASNHTVDMGYAGVVRTLDVLDQNGLKHTGSYRSPEEANGVLIMDTPAGRVAFIEHTFSVNGNYNEFDWQVNYPLDPDVMIARAAQARALGADVVIGVQHAGTEYSNEADIQQINNAHALIDSGQFDMVYGHHPHAIQPMEFYNGKWIVYSLGNGISESSGDYPVNNEFLIMRAQFSKAADGTWSVSDMAWAPATNKQDGVYRWCSVASDAPQGVCQSPEFDAGVRERTRATVNAMGAEAAGAHEWLVTQDK</sequence>
<dbReference type="SMART" id="SM00854">
    <property type="entry name" value="PGA_cap"/>
    <property type="match status" value="1"/>
</dbReference>
<dbReference type="InterPro" id="IPR029052">
    <property type="entry name" value="Metallo-depent_PP-like"/>
</dbReference>
<dbReference type="Proteomes" id="UP000246894">
    <property type="component" value="Chromosome"/>
</dbReference>
<evidence type="ECO:0000313" key="3">
    <source>
        <dbReference type="EMBL" id="AWR22046.1"/>
    </source>
</evidence>
<evidence type="ECO:0000259" key="2">
    <source>
        <dbReference type="SMART" id="SM00854"/>
    </source>
</evidence>
<dbReference type="InterPro" id="IPR052169">
    <property type="entry name" value="CW_Biosynth-Accessory"/>
</dbReference>
<protein>
    <submittedName>
        <fullName evidence="3">Capsule biosynthesis protein CapA</fullName>
    </submittedName>
</protein>
<name>A0A2Z3S1F5_9MICO</name>
<dbReference type="InterPro" id="IPR019079">
    <property type="entry name" value="Capsule_synth_CapA"/>
</dbReference>
<dbReference type="EMBL" id="CP023994">
    <property type="protein sequence ID" value="AWR22046.1"/>
    <property type="molecule type" value="Genomic_DNA"/>
</dbReference>
<comment type="similarity">
    <text evidence="1">Belongs to the CapA family.</text>
</comment>
<dbReference type="CDD" id="cd07381">
    <property type="entry name" value="MPP_CapA"/>
    <property type="match status" value="1"/>
</dbReference>
<dbReference type="Pfam" id="PF09587">
    <property type="entry name" value="PGA_cap"/>
    <property type="match status" value="1"/>
</dbReference>
<dbReference type="Gene3D" id="3.60.21.10">
    <property type="match status" value="1"/>
</dbReference>
<evidence type="ECO:0000256" key="1">
    <source>
        <dbReference type="ARBA" id="ARBA00005662"/>
    </source>
</evidence>
<dbReference type="KEGG" id="aum:AURMO_01459"/>
<proteinExistence type="inferred from homology"/>